<keyword evidence="3" id="KW-1185">Reference proteome</keyword>
<dbReference type="GO" id="GO:0005576">
    <property type="term" value="C:extracellular region"/>
    <property type="evidence" value="ECO:0007669"/>
    <property type="project" value="InterPro"/>
</dbReference>
<dbReference type="InterPro" id="IPR000400">
    <property type="entry name" value="Glyco_hydro_46"/>
</dbReference>
<dbReference type="Gene3D" id="1.20.141.10">
    <property type="entry name" value="Chitosanase, subunit A, domain 1"/>
    <property type="match status" value="1"/>
</dbReference>
<dbReference type="OrthoDB" id="6336at10239"/>
<dbReference type="SMR" id="A7K8G4"/>
<organism evidence="2 3">
    <name type="scientific">Chlorovirus heliozoae</name>
    <dbReference type="NCBI Taxonomy" id="322019"/>
    <lineage>
        <taxon>Viruses</taxon>
        <taxon>Varidnaviria</taxon>
        <taxon>Bamfordvirae</taxon>
        <taxon>Nucleocytoviricota</taxon>
        <taxon>Megaviricetes</taxon>
        <taxon>Algavirales</taxon>
        <taxon>Phycodnaviridae</taxon>
        <taxon>Chlorovirus</taxon>
    </lineage>
</organism>
<dbReference type="Proteomes" id="UP000202420">
    <property type="component" value="Segment"/>
</dbReference>
<dbReference type="CAZy" id="GH46">
    <property type="family name" value="Glycoside Hydrolase Family 46"/>
</dbReference>
<dbReference type="Gene3D" id="3.30.386.10">
    <property type="entry name" value="Chitosanase, subunit A, domain 2"/>
    <property type="match status" value="1"/>
</dbReference>
<evidence type="ECO:0000256" key="1">
    <source>
        <dbReference type="SAM" id="MobiDB-lite"/>
    </source>
</evidence>
<dbReference type="SUPFAM" id="SSF53955">
    <property type="entry name" value="Lysozyme-like"/>
    <property type="match status" value="1"/>
</dbReference>
<dbReference type="CDD" id="cd00978">
    <property type="entry name" value="chitosanase_GH46"/>
    <property type="match status" value="1"/>
</dbReference>
<dbReference type="GO" id="GO:0005975">
    <property type="term" value="P:carbohydrate metabolic process"/>
    <property type="evidence" value="ECO:0007669"/>
    <property type="project" value="InterPro"/>
</dbReference>
<dbReference type="RefSeq" id="YP_001426685.1">
    <property type="nucleotide sequence ID" value="NC_008724.1"/>
</dbReference>
<dbReference type="GeneID" id="5470848"/>
<dbReference type="KEGG" id="vg:5470848"/>
<name>A7K8G4_9PHYC</name>
<sequence>MFAISMSITPENKQSIIADYVKRMLALAEKELNAVGDRYKGLGPNRRVQFKTALGNALIKGDPVPTPDPEQSHDTKPAPGNVPTPGPSTGTTRIPSSIVPQLATLGFSETDADTILSLISLPENSNTEWWKNYNFASRLGDGRGWTVTLYGACSGTGDLVMILKDLQKINPHHKLVKYIPAMEKTEGEDVRGLENLGRDIKSLGDDKEWQQAVWDIYIKLYWNFARNFSDKLINRPGAKLTSPLTRGFMVDTALNHGADLDSFGPILKGMNNKDEQDEATWFLDFCESRRKLLKRGFQDLDTSKTGDRCTLWANIFKSGNTSLTRPIKCYRGYWGNKTIS</sequence>
<feature type="region of interest" description="Disordered" evidence="1">
    <location>
        <begin position="58"/>
        <end position="95"/>
    </location>
</feature>
<dbReference type="EMBL" id="EF101928">
    <property type="protein sequence ID" value="ABT16338.1"/>
    <property type="molecule type" value="Genomic_DNA"/>
</dbReference>
<evidence type="ECO:0000313" key="2">
    <source>
        <dbReference type="EMBL" id="ABT16338.1"/>
    </source>
</evidence>
<gene>
    <name evidence="2" type="primary">Z204R</name>
    <name evidence="2" type="ORF">ATCV1_Z204R</name>
</gene>
<dbReference type="Pfam" id="PF01374">
    <property type="entry name" value="Glyco_hydro_46"/>
    <property type="match status" value="1"/>
</dbReference>
<dbReference type="InterPro" id="IPR023099">
    <property type="entry name" value="Glyco_hydro_46_N"/>
</dbReference>
<dbReference type="InterPro" id="IPR023346">
    <property type="entry name" value="Lysozyme-like_dom_sf"/>
</dbReference>
<accession>A7K8G4</accession>
<reference evidence="2 3" key="1">
    <citation type="submission" date="2006-09" db="EMBL/GenBank/DDBJ databases">
        <title>Sequence and annotation of the 288-kb ATCV-1 virus that infects an endosymbiotic Chlorella strain of the heliozoon Acanthocystis turfacea.</title>
        <authorList>
            <person name="Fitzgerald L.A."/>
            <person name="Graves M.V."/>
            <person name="Li X."/>
            <person name="Pfitzner A.J.P."/>
            <person name="Hartigan J."/>
            <person name="Van Etten J.L."/>
        </authorList>
    </citation>
    <scope>NUCLEOTIDE SEQUENCE [LARGE SCALE GENOMIC DNA]</scope>
    <source>
        <strain evidence="2 3">ATCV-1</strain>
    </source>
</reference>
<proteinExistence type="predicted"/>
<dbReference type="GO" id="GO:0016977">
    <property type="term" value="F:chitosanase activity"/>
    <property type="evidence" value="ECO:0007669"/>
    <property type="project" value="InterPro"/>
</dbReference>
<dbReference type="PROSITE" id="PS60000">
    <property type="entry name" value="CHITOSANASE_46_80"/>
    <property type="match status" value="1"/>
</dbReference>
<protein>
    <submittedName>
        <fullName evidence="2">Uncharacterized protein Z204R</fullName>
    </submittedName>
</protein>
<evidence type="ECO:0000313" key="3">
    <source>
        <dbReference type="Proteomes" id="UP000202420"/>
    </source>
</evidence>